<organism evidence="7 8">
    <name type="scientific">Salinirubrum litoreum</name>
    <dbReference type="NCBI Taxonomy" id="1126234"/>
    <lineage>
        <taxon>Archaea</taxon>
        <taxon>Methanobacteriati</taxon>
        <taxon>Methanobacteriota</taxon>
        <taxon>Stenosarchaea group</taxon>
        <taxon>Halobacteria</taxon>
        <taxon>Halobacteriales</taxon>
        <taxon>Haloferacaceae</taxon>
        <taxon>Salinirubrum</taxon>
    </lineage>
</organism>
<evidence type="ECO:0000259" key="6">
    <source>
        <dbReference type="PROSITE" id="PS50113"/>
    </source>
</evidence>
<dbReference type="SMART" id="SM00065">
    <property type="entry name" value="GAF"/>
    <property type="match status" value="1"/>
</dbReference>
<sequence length="445" mass="48648">MTGPPSNHPVVVALLVSEPVPAPLTELDTLDERVGVVSLGGDVAGDTLASVDPDCVVVVDDDRLPTRLSRVRSYDADLPVFVYRDDGAGATLDDPEVTGVLTRSEVVTALDTTGDAAEGEAVAPADSPVARLVSAMSDYRMPDDVRLRDIALDAVSVGVTITDPSKPDNPIVYANEQFTRLTGYPEHETLGRNCRFLQGPDTEPEALAEIRQAVDTGRPAFVELQNYRRDGTPFRNELQIIPVTVDGEVDKFLGLQRDVTERHRQTETETRLRETRREARTVAHDASESPVARIESILALGRAALDVENAHLVFVDRERDHHEIVRADGAETFERGETTSLSESYCRHSLDGANAFAFHDPEAVDLADDPAHDRHGMGCYLSEPVYRDGTLYGTLCFADRSPRAAFTEAERQFVALLSAHVGRLLAQARDEGSALRGERSSPRDE</sequence>
<evidence type="ECO:0000313" key="7">
    <source>
        <dbReference type="EMBL" id="MFC5367113.1"/>
    </source>
</evidence>
<dbReference type="PANTHER" id="PTHR47429:SF2">
    <property type="entry name" value="PROTEIN TWIN LOV 1"/>
    <property type="match status" value="1"/>
</dbReference>
<dbReference type="SMART" id="SM00086">
    <property type="entry name" value="PAC"/>
    <property type="match status" value="1"/>
</dbReference>
<evidence type="ECO:0000256" key="1">
    <source>
        <dbReference type="ARBA" id="ARBA00022630"/>
    </source>
</evidence>
<dbReference type="PROSITE" id="PS50112">
    <property type="entry name" value="PAS"/>
    <property type="match status" value="1"/>
</dbReference>
<evidence type="ECO:0000256" key="4">
    <source>
        <dbReference type="SAM" id="MobiDB-lite"/>
    </source>
</evidence>
<keyword evidence="8" id="KW-1185">Reference proteome</keyword>
<evidence type="ECO:0000313" key="8">
    <source>
        <dbReference type="Proteomes" id="UP001596201"/>
    </source>
</evidence>
<protein>
    <submittedName>
        <fullName evidence="7">PAS domain-containing protein</fullName>
    </submittedName>
</protein>
<dbReference type="PROSITE" id="PS50113">
    <property type="entry name" value="PAC"/>
    <property type="match status" value="1"/>
</dbReference>
<dbReference type="InterPro" id="IPR003018">
    <property type="entry name" value="GAF"/>
</dbReference>
<gene>
    <name evidence="7" type="ORF">ACFPJ5_09180</name>
</gene>
<dbReference type="Pfam" id="PF13185">
    <property type="entry name" value="GAF_2"/>
    <property type="match status" value="1"/>
</dbReference>
<dbReference type="Gene3D" id="3.30.450.20">
    <property type="entry name" value="PAS domain"/>
    <property type="match status" value="1"/>
</dbReference>
<dbReference type="SUPFAM" id="SSF55781">
    <property type="entry name" value="GAF domain-like"/>
    <property type="match status" value="1"/>
</dbReference>
<comment type="caution">
    <text evidence="7">The sequence shown here is derived from an EMBL/GenBank/DDBJ whole genome shotgun (WGS) entry which is preliminary data.</text>
</comment>
<feature type="domain" description="PAS" evidence="5">
    <location>
        <begin position="151"/>
        <end position="217"/>
    </location>
</feature>
<dbReference type="EMBL" id="JBHSKX010000001">
    <property type="protein sequence ID" value="MFC5367113.1"/>
    <property type="molecule type" value="Genomic_DNA"/>
</dbReference>
<reference evidence="7 8" key="1">
    <citation type="journal article" date="2019" name="Int. J. Syst. Evol. Microbiol.">
        <title>The Global Catalogue of Microorganisms (GCM) 10K type strain sequencing project: providing services to taxonomists for standard genome sequencing and annotation.</title>
        <authorList>
            <consortium name="The Broad Institute Genomics Platform"/>
            <consortium name="The Broad Institute Genome Sequencing Center for Infectious Disease"/>
            <person name="Wu L."/>
            <person name="Ma J."/>
        </authorList>
    </citation>
    <scope>NUCLEOTIDE SEQUENCE [LARGE SCALE GENOMIC DNA]</scope>
    <source>
        <strain evidence="7 8">CGMCC 1.12237</strain>
    </source>
</reference>
<feature type="region of interest" description="Disordered" evidence="4">
    <location>
        <begin position="260"/>
        <end position="284"/>
    </location>
</feature>
<evidence type="ECO:0000256" key="2">
    <source>
        <dbReference type="ARBA" id="ARBA00022643"/>
    </source>
</evidence>
<keyword evidence="1" id="KW-0285">Flavoprotein</keyword>
<dbReference type="InterPro" id="IPR000014">
    <property type="entry name" value="PAS"/>
</dbReference>
<proteinExistence type="predicted"/>
<dbReference type="InterPro" id="IPR035965">
    <property type="entry name" value="PAS-like_dom_sf"/>
</dbReference>
<dbReference type="CDD" id="cd00130">
    <property type="entry name" value="PAS"/>
    <property type="match status" value="1"/>
</dbReference>
<dbReference type="Gene3D" id="3.30.450.40">
    <property type="match status" value="1"/>
</dbReference>
<dbReference type="Pfam" id="PF13426">
    <property type="entry name" value="PAS_9"/>
    <property type="match status" value="1"/>
</dbReference>
<dbReference type="InterPro" id="IPR000700">
    <property type="entry name" value="PAS-assoc_C"/>
</dbReference>
<dbReference type="RefSeq" id="WP_227231487.1">
    <property type="nucleotide sequence ID" value="NZ_JAJCVJ010000004.1"/>
</dbReference>
<keyword evidence="2" id="KW-0288">FMN</keyword>
<dbReference type="SMART" id="SM00091">
    <property type="entry name" value="PAS"/>
    <property type="match status" value="1"/>
</dbReference>
<evidence type="ECO:0000256" key="3">
    <source>
        <dbReference type="ARBA" id="ARBA00022991"/>
    </source>
</evidence>
<dbReference type="InterPro" id="IPR029016">
    <property type="entry name" value="GAF-like_dom_sf"/>
</dbReference>
<dbReference type="AlphaFoldDB" id="A0ABD5RBJ8"/>
<dbReference type="PANTHER" id="PTHR47429">
    <property type="entry name" value="PROTEIN TWIN LOV 1"/>
    <property type="match status" value="1"/>
</dbReference>
<evidence type="ECO:0000259" key="5">
    <source>
        <dbReference type="PROSITE" id="PS50112"/>
    </source>
</evidence>
<feature type="domain" description="PAC" evidence="6">
    <location>
        <begin position="220"/>
        <end position="271"/>
    </location>
</feature>
<dbReference type="Proteomes" id="UP001596201">
    <property type="component" value="Unassembled WGS sequence"/>
</dbReference>
<dbReference type="InterPro" id="IPR001610">
    <property type="entry name" value="PAC"/>
</dbReference>
<name>A0ABD5RBJ8_9EURY</name>
<dbReference type="SUPFAM" id="SSF55785">
    <property type="entry name" value="PYP-like sensor domain (PAS domain)"/>
    <property type="match status" value="1"/>
</dbReference>
<dbReference type="NCBIfam" id="TIGR00229">
    <property type="entry name" value="sensory_box"/>
    <property type="match status" value="1"/>
</dbReference>
<accession>A0ABD5RBJ8</accession>
<keyword evidence="3" id="KW-0157">Chromophore</keyword>